<organism evidence="2 3">
    <name type="scientific">Mytilus coruscus</name>
    <name type="common">Sea mussel</name>
    <dbReference type="NCBI Taxonomy" id="42192"/>
    <lineage>
        <taxon>Eukaryota</taxon>
        <taxon>Metazoa</taxon>
        <taxon>Spiralia</taxon>
        <taxon>Lophotrochozoa</taxon>
        <taxon>Mollusca</taxon>
        <taxon>Bivalvia</taxon>
        <taxon>Autobranchia</taxon>
        <taxon>Pteriomorphia</taxon>
        <taxon>Mytilida</taxon>
        <taxon>Mytiloidea</taxon>
        <taxon>Mytilidae</taxon>
        <taxon>Mytilinae</taxon>
        <taxon>Mytilus</taxon>
    </lineage>
</organism>
<reference evidence="2 3" key="1">
    <citation type="submission" date="2020-06" db="EMBL/GenBank/DDBJ databases">
        <authorList>
            <person name="Li R."/>
            <person name="Bekaert M."/>
        </authorList>
    </citation>
    <scope>NUCLEOTIDE SEQUENCE [LARGE SCALE GENOMIC DNA]</scope>
    <source>
        <strain evidence="3">wild</strain>
    </source>
</reference>
<accession>A0A6J8DHU5</accession>
<dbReference type="AlphaFoldDB" id="A0A6J8DHU5"/>
<dbReference type="Proteomes" id="UP000507470">
    <property type="component" value="Unassembled WGS sequence"/>
</dbReference>
<sequence length="185" mass="21601">MVDQYTANKIASLQEQSRKESERLAAILSNHKIAFKNAYALNNRKISIDEQSRHDGSLIKMLKTLIDDIENVEVCPLPKFPSVSYIPKLVKGNNIFQLLGTYELCKIKTETDMKSKSRPPERRPSFPPERRPSFPPERRQTERRQRNIVYQCSHCGNKKTEEAHVCYPLEHTICCQMSMERKEYE</sequence>
<name>A0A6J8DHU5_MYTCO</name>
<proteinExistence type="predicted"/>
<evidence type="ECO:0000313" key="2">
    <source>
        <dbReference type="EMBL" id="CAC5407247.1"/>
    </source>
</evidence>
<feature type="region of interest" description="Disordered" evidence="1">
    <location>
        <begin position="111"/>
        <end position="142"/>
    </location>
</feature>
<dbReference type="EMBL" id="CACVKT020007387">
    <property type="protein sequence ID" value="CAC5407247.1"/>
    <property type="molecule type" value="Genomic_DNA"/>
</dbReference>
<evidence type="ECO:0000313" key="3">
    <source>
        <dbReference type="Proteomes" id="UP000507470"/>
    </source>
</evidence>
<keyword evidence="3" id="KW-1185">Reference proteome</keyword>
<gene>
    <name evidence="2" type="ORF">MCOR_40747</name>
</gene>
<evidence type="ECO:0000256" key="1">
    <source>
        <dbReference type="SAM" id="MobiDB-lite"/>
    </source>
</evidence>
<protein>
    <submittedName>
        <fullName evidence="2">AJUBA</fullName>
    </submittedName>
</protein>